<proteinExistence type="predicted"/>
<reference evidence="2" key="1">
    <citation type="journal article" date="2019" name="Int. J. Syst. Evol. Microbiol.">
        <title>The Global Catalogue of Microorganisms (GCM) 10K type strain sequencing project: providing services to taxonomists for standard genome sequencing and annotation.</title>
        <authorList>
            <consortium name="The Broad Institute Genomics Platform"/>
            <consortium name="The Broad Institute Genome Sequencing Center for Infectious Disease"/>
            <person name="Wu L."/>
            <person name="Ma J."/>
        </authorList>
    </citation>
    <scope>NUCLEOTIDE SEQUENCE [LARGE SCALE GENOMIC DNA]</scope>
    <source>
        <strain evidence="2">CGMCC 4.7275</strain>
    </source>
</reference>
<evidence type="ECO:0000313" key="1">
    <source>
        <dbReference type="EMBL" id="GGJ79430.1"/>
    </source>
</evidence>
<protein>
    <submittedName>
        <fullName evidence="1">Uncharacterized protein</fullName>
    </submittedName>
</protein>
<comment type="caution">
    <text evidence="1">The sequence shown here is derived from an EMBL/GenBank/DDBJ whole genome shotgun (WGS) entry which is preliminary data.</text>
</comment>
<name>A0ABQ2DYW1_9ACTN</name>
<accession>A0ABQ2DYW1</accession>
<dbReference type="Proteomes" id="UP000660265">
    <property type="component" value="Unassembled WGS sequence"/>
</dbReference>
<organism evidence="1 2">
    <name type="scientific">Streptomyces camponoticapitis</name>
    <dbReference type="NCBI Taxonomy" id="1616125"/>
    <lineage>
        <taxon>Bacteria</taxon>
        <taxon>Bacillati</taxon>
        <taxon>Actinomycetota</taxon>
        <taxon>Actinomycetes</taxon>
        <taxon>Kitasatosporales</taxon>
        <taxon>Streptomycetaceae</taxon>
        <taxon>Streptomyces</taxon>
    </lineage>
</organism>
<dbReference type="EMBL" id="BMMV01000002">
    <property type="protein sequence ID" value="GGJ79430.1"/>
    <property type="molecule type" value="Genomic_DNA"/>
</dbReference>
<keyword evidence="2" id="KW-1185">Reference proteome</keyword>
<evidence type="ECO:0000313" key="2">
    <source>
        <dbReference type="Proteomes" id="UP000660265"/>
    </source>
</evidence>
<gene>
    <name evidence="1" type="ORF">GCM10011583_08770</name>
</gene>
<sequence length="91" mass="10052">MSRADPVTQTARHHIDGAHRRGTLRRCQYLGKSDPITRHVHLLTLWTFLPADAARITTLPDGSARAWRESLSADLSHLYALRGAPAGQDGN</sequence>